<comment type="caution">
    <text evidence="1">The sequence shown here is derived from an EMBL/GenBank/DDBJ whole genome shotgun (WGS) entry which is preliminary data.</text>
</comment>
<accession>A0A0A1VPT9</accession>
<dbReference type="AlphaFoldDB" id="A0A0A1VPT9"/>
<evidence type="ECO:0000313" key="1">
    <source>
        <dbReference type="EMBL" id="GAL91296.1"/>
    </source>
</evidence>
<dbReference type="Proteomes" id="UP000030321">
    <property type="component" value="Unassembled WGS sequence"/>
</dbReference>
<proteinExistence type="predicted"/>
<evidence type="ECO:0000313" key="2">
    <source>
        <dbReference type="Proteomes" id="UP000030321"/>
    </source>
</evidence>
<sequence>MLIYFIHGVATRDASYANKLIKLIEEECKRKNRTIPYFYAGFWGNVLKGTEKLWRDIDQELQIQKQKNSNFNPEQSFRYQNFRKEYLSYFIGDAFSYLGSDRGKQIRRIIADQLIDLVQAYPRETELHIVAHSLGTVILWDLLFSERFDPQDPAYEIRDIIGKERGKLSLSSVTTMGSPIPFLNLTLGIDTNQIEKFITQHQGQRLLWNNLINSSDIIAYPIRPLFDSITDVSKILMSDYYLEATGNIFDSVEIAAVVLNSLNAHTYYLTSDKVAKNIVETIYFNQHDYNHGNSYSDNTCVDLAIERIAKISGVTKDVVKMKPLKEKILLEGKFKDASGYIYLSSDLYRVHHVYIQDNHQNIVYAVYVGWIHVEGLKNSVTEIIRQLCYVNDEAKNS</sequence>
<dbReference type="EMBL" id="BBPA01000002">
    <property type="protein sequence ID" value="GAL91296.1"/>
    <property type="molecule type" value="Genomic_DNA"/>
</dbReference>
<organism evidence="1 2">
    <name type="scientific">Microcystis aeruginosa NIES-44</name>
    <dbReference type="NCBI Taxonomy" id="449439"/>
    <lineage>
        <taxon>Bacteria</taxon>
        <taxon>Bacillati</taxon>
        <taxon>Cyanobacteriota</taxon>
        <taxon>Cyanophyceae</taxon>
        <taxon>Oscillatoriophycideae</taxon>
        <taxon>Chroococcales</taxon>
        <taxon>Microcystaceae</taxon>
        <taxon>Microcystis</taxon>
    </lineage>
</organism>
<name>A0A0A1VPT9_MICAE</name>
<protein>
    <recommendedName>
        <fullName evidence="3">Alpha/beta hydrolase</fullName>
    </recommendedName>
</protein>
<evidence type="ECO:0008006" key="3">
    <source>
        <dbReference type="Google" id="ProtNLM"/>
    </source>
</evidence>
<dbReference type="RefSeq" id="WP_045356202.1">
    <property type="nucleotide sequence ID" value="NZ_BBPA01000002.1"/>
</dbReference>
<reference evidence="2" key="1">
    <citation type="journal article" date="2015" name="Genome">
        <title>Whole Genome Sequence of the Non-Microcystin-Producing Microcystis aeruginosa Strain NIES-44.</title>
        <authorList>
            <person name="Okano K."/>
            <person name="Miyata N."/>
            <person name="Ozaki Y."/>
        </authorList>
    </citation>
    <scope>NUCLEOTIDE SEQUENCE [LARGE SCALE GENOMIC DNA]</scope>
    <source>
        <strain evidence="2">NIES-44</strain>
    </source>
</reference>
<gene>
    <name evidence="1" type="ORF">N44_00665</name>
</gene>